<organism evidence="1">
    <name type="scientific">mine drainage metagenome</name>
    <dbReference type="NCBI Taxonomy" id="410659"/>
    <lineage>
        <taxon>unclassified sequences</taxon>
        <taxon>metagenomes</taxon>
        <taxon>ecological metagenomes</taxon>
    </lineage>
</organism>
<name>A0A1J5RRD5_9ZZZZ</name>
<protein>
    <submittedName>
        <fullName evidence="1">Uncharacterized protein</fullName>
    </submittedName>
</protein>
<gene>
    <name evidence="1" type="ORF">GALL_196940</name>
</gene>
<accession>A0A1J5RRD5</accession>
<reference evidence="1" key="1">
    <citation type="submission" date="2016-10" db="EMBL/GenBank/DDBJ databases">
        <title>Sequence of Gallionella enrichment culture.</title>
        <authorList>
            <person name="Poehlein A."/>
            <person name="Muehling M."/>
            <person name="Daniel R."/>
        </authorList>
    </citation>
    <scope>NUCLEOTIDE SEQUENCE</scope>
</reference>
<comment type="caution">
    <text evidence="1">The sequence shown here is derived from an EMBL/GenBank/DDBJ whole genome shotgun (WGS) entry which is preliminary data.</text>
</comment>
<sequence>MTDLQNPDAEIAAIAAISSALSKLADSEARRRVLSYVLARYLPEGNALSAQPSALSATPVSSMAPSPVAVIELTQRELPGVALLTDSGDLRIMARDLKAKSGLDAGVRLAHIAIYAHERLTGKPLSSRKGLTPLLKEWRLYDGNVRARLAKERGIIRNDDSLSLDAHARRDAERYVEEILNDELHGQWKP</sequence>
<dbReference type="EMBL" id="MLJW01000121">
    <property type="protein sequence ID" value="OIQ98265.1"/>
    <property type="molecule type" value="Genomic_DNA"/>
</dbReference>
<evidence type="ECO:0000313" key="1">
    <source>
        <dbReference type="EMBL" id="OIQ98265.1"/>
    </source>
</evidence>
<proteinExistence type="predicted"/>
<dbReference type="AlphaFoldDB" id="A0A1J5RRD5"/>